<dbReference type="AlphaFoldDB" id="A0A9Q0GL85"/>
<evidence type="ECO:0000313" key="1">
    <source>
        <dbReference type="EMBL" id="KAJ4941327.1"/>
    </source>
</evidence>
<proteinExistence type="predicted"/>
<sequence>MQALIASGAAKRSWCHLHKEIEFCRLAAPHLERIVEKSSFRVPKREPADSRLLTKEGFFTSCKRSIGARIEPSQEKASVDWMGPAASGTG</sequence>
<dbReference type="EMBL" id="JAMYWD010001744">
    <property type="protein sequence ID" value="KAJ4941327.1"/>
    <property type="molecule type" value="Genomic_DNA"/>
</dbReference>
<organism evidence="1 2">
    <name type="scientific">Protea cynaroides</name>
    <dbReference type="NCBI Taxonomy" id="273540"/>
    <lineage>
        <taxon>Eukaryota</taxon>
        <taxon>Viridiplantae</taxon>
        <taxon>Streptophyta</taxon>
        <taxon>Embryophyta</taxon>
        <taxon>Tracheophyta</taxon>
        <taxon>Spermatophyta</taxon>
        <taxon>Magnoliopsida</taxon>
        <taxon>Proteales</taxon>
        <taxon>Proteaceae</taxon>
        <taxon>Protea</taxon>
    </lineage>
</organism>
<reference evidence="1" key="1">
    <citation type="journal article" date="2023" name="Plant J.">
        <title>The genome of the king protea, Protea cynaroides.</title>
        <authorList>
            <person name="Chang J."/>
            <person name="Duong T.A."/>
            <person name="Schoeman C."/>
            <person name="Ma X."/>
            <person name="Roodt D."/>
            <person name="Barker N."/>
            <person name="Li Z."/>
            <person name="Van de Peer Y."/>
            <person name="Mizrachi E."/>
        </authorList>
    </citation>
    <scope>NUCLEOTIDE SEQUENCE</scope>
    <source>
        <tissue evidence="1">Young leaves</tissue>
    </source>
</reference>
<dbReference type="Proteomes" id="UP001141806">
    <property type="component" value="Unassembled WGS sequence"/>
</dbReference>
<protein>
    <submittedName>
        <fullName evidence="1">Uncharacterized protein</fullName>
    </submittedName>
</protein>
<comment type="caution">
    <text evidence="1">The sequence shown here is derived from an EMBL/GenBank/DDBJ whole genome shotgun (WGS) entry which is preliminary data.</text>
</comment>
<gene>
    <name evidence="1" type="ORF">NE237_026736</name>
</gene>
<accession>A0A9Q0GL85</accession>
<keyword evidence="2" id="KW-1185">Reference proteome</keyword>
<evidence type="ECO:0000313" key="2">
    <source>
        <dbReference type="Proteomes" id="UP001141806"/>
    </source>
</evidence>
<name>A0A9Q0GL85_9MAGN</name>